<dbReference type="Proteomes" id="UP000645555">
    <property type="component" value="Unassembled WGS sequence"/>
</dbReference>
<dbReference type="EMBL" id="BMWD01000028">
    <property type="protein sequence ID" value="GGX86835.1"/>
    <property type="molecule type" value="Genomic_DNA"/>
</dbReference>
<gene>
    <name evidence="2" type="ORF">GCM10010515_62760</name>
</gene>
<dbReference type="AlphaFoldDB" id="A0A918U3F6"/>
<feature type="region of interest" description="Disordered" evidence="1">
    <location>
        <begin position="35"/>
        <end position="78"/>
    </location>
</feature>
<organism evidence="2 3">
    <name type="scientific">Streptomyces fructofermentans</name>
    <dbReference type="NCBI Taxonomy" id="152141"/>
    <lineage>
        <taxon>Bacteria</taxon>
        <taxon>Bacillati</taxon>
        <taxon>Actinomycetota</taxon>
        <taxon>Actinomycetes</taxon>
        <taxon>Kitasatosporales</taxon>
        <taxon>Streptomycetaceae</taxon>
        <taxon>Streptomyces</taxon>
    </lineage>
</organism>
<evidence type="ECO:0000313" key="2">
    <source>
        <dbReference type="EMBL" id="GGX86835.1"/>
    </source>
</evidence>
<reference evidence="2" key="2">
    <citation type="submission" date="2020-09" db="EMBL/GenBank/DDBJ databases">
        <authorList>
            <person name="Sun Q."/>
            <person name="Ohkuma M."/>
        </authorList>
    </citation>
    <scope>NUCLEOTIDE SEQUENCE</scope>
    <source>
        <strain evidence="2">JCM 4956</strain>
    </source>
</reference>
<name>A0A918U3F6_9ACTN</name>
<proteinExistence type="predicted"/>
<keyword evidence="3" id="KW-1185">Reference proteome</keyword>
<accession>A0A918U3F6</accession>
<reference evidence="2" key="1">
    <citation type="journal article" date="2014" name="Int. J. Syst. Evol. Microbiol.">
        <title>Complete genome sequence of Corynebacterium casei LMG S-19264T (=DSM 44701T), isolated from a smear-ripened cheese.</title>
        <authorList>
            <consortium name="US DOE Joint Genome Institute (JGI-PGF)"/>
            <person name="Walter F."/>
            <person name="Albersmeier A."/>
            <person name="Kalinowski J."/>
            <person name="Ruckert C."/>
        </authorList>
    </citation>
    <scope>NUCLEOTIDE SEQUENCE</scope>
    <source>
        <strain evidence="2">JCM 4956</strain>
    </source>
</reference>
<feature type="compositionally biased region" description="Polar residues" evidence="1">
    <location>
        <begin position="65"/>
        <end position="78"/>
    </location>
</feature>
<evidence type="ECO:0000313" key="3">
    <source>
        <dbReference type="Proteomes" id="UP000645555"/>
    </source>
</evidence>
<comment type="caution">
    <text evidence="2">The sequence shown here is derived from an EMBL/GenBank/DDBJ whole genome shotgun (WGS) entry which is preliminary data.</text>
</comment>
<sequence>MRRVEWRGAWPIAEWDTPKGQSREIGAEALLATRPTPERAPAVPAAHPANSVPPPTPHHRPPRQLRTTAARNDPVPTS</sequence>
<protein>
    <submittedName>
        <fullName evidence="2">Uncharacterized protein</fullName>
    </submittedName>
</protein>
<evidence type="ECO:0000256" key="1">
    <source>
        <dbReference type="SAM" id="MobiDB-lite"/>
    </source>
</evidence>